<dbReference type="EMBL" id="CP003837">
    <property type="protein sequence ID" value="AGH47240.1"/>
    <property type="molecule type" value="Genomic_DNA"/>
</dbReference>
<evidence type="ECO:0000256" key="5">
    <source>
        <dbReference type="ARBA" id="ARBA00023004"/>
    </source>
</evidence>
<feature type="signal peptide" evidence="7">
    <location>
        <begin position="1"/>
        <end position="25"/>
    </location>
</feature>
<dbReference type="STRING" id="1129794.C427_5141"/>
<evidence type="ECO:0000256" key="6">
    <source>
        <dbReference type="PROSITE-ProRule" id="PRU00433"/>
    </source>
</evidence>
<dbReference type="Pfam" id="PF00034">
    <property type="entry name" value="Cytochrom_C"/>
    <property type="match status" value="1"/>
</dbReference>
<keyword evidence="7" id="KW-0732">Signal</keyword>
<dbReference type="Proteomes" id="UP000011864">
    <property type="component" value="Chromosome"/>
</dbReference>
<dbReference type="PROSITE" id="PS51007">
    <property type="entry name" value="CYTC"/>
    <property type="match status" value="1"/>
</dbReference>
<evidence type="ECO:0000313" key="9">
    <source>
        <dbReference type="EMBL" id="AGH47240.1"/>
    </source>
</evidence>
<evidence type="ECO:0000256" key="4">
    <source>
        <dbReference type="ARBA" id="ARBA00022982"/>
    </source>
</evidence>
<name>K6ZU45_9ALTE</name>
<gene>
    <name evidence="9" type="ORF">C427_5141</name>
</gene>
<dbReference type="PATRIC" id="fig|1129794.4.peg.5126"/>
<protein>
    <submittedName>
        <fullName evidence="9">Cytochrome c class I</fullName>
    </submittedName>
</protein>
<dbReference type="OrthoDB" id="9796421at2"/>
<keyword evidence="5 6" id="KW-0408">Iron</keyword>
<dbReference type="SUPFAM" id="SSF46626">
    <property type="entry name" value="Cytochrome c"/>
    <property type="match status" value="1"/>
</dbReference>
<keyword evidence="10" id="KW-1185">Reference proteome</keyword>
<dbReference type="HOGENOM" id="CLU_128253_1_2_6"/>
<feature type="domain" description="Cytochrome c" evidence="8">
    <location>
        <begin position="26"/>
        <end position="104"/>
    </location>
</feature>
<evidence type="ECO:0000256" key="3">
    <source>
        <dbReference type="ARBA" id="ARBA00022723"/>
    </source>
</evidence>
<dbReference type="PANTHER" id="PTHR33751">
    <property type="entry name" value="CBB3-TYPE CYTOCHROME C OXIDASE SUBUNIT FIXP"/>
    <property type="match status" value="1"/>
</dbReference>
<dbReference type="InterPro" id="IPR050597">
    <property type="entry name" value="Cytochrome_c_Oxidase_Subunit"/>
</dbReference>
<dbReference type="PANTHER" id="PTHR33751:SF9">
    <property type="entry name" value="CYTOCHROME C4"/>
    <property type="match status" value="1"/>
</dbReference>
<sequence>MKKIRNNILIILFAAGGLLSQPVFAADVAAGKSKSATCAACHGNKGISMIPMYPNLAGQKEQYLVLQIKAFRDGDRKNMVMSPMAAGLSDTDIANLSAYYASLDPAGK</sequence>
<dbReference type="eggNOG" id="COG2863">
    <property type="taxonomic scope" value="Bacteria"/>
</dbReference>
<keyword evidence="1" id="KW-0813">Transport</keyword>
<dbReference type="InterPro" id="IPR036909">
    <property type="entry name" value="Cyt_c-like_dom_sf"/>
</dbReference>
<dbReference type="RefSeq" id="WP_007641516.1">
    <property type="nucleotide sequence ID" value="NC_020514.1"/>
</dbReference>
<proteinExistence type="predicted"/>
<organism evidence="9 10">
    <name type="scientific">Paraglaciecola psychrophila 170</name>
    <dbReference type="NCBI Taxonomy" id="1129794"/>
    <lineage>
        <taxon>Bacteria</taxon>
        <taxon>Pseudomonadati</taxon>
        <taxon>Pseudomonadota</taxon>
        <taxon>Gammaproteobacteria</taxon>
        <taxon>Alteromonadales</taxon>
        <taxon>Alteromonadaceae</taxon>
        <taxon>Paraglaciecola</taxon>
    </lineage>
</organism>
<accession>K6ZU45</accession>
<dbReference type="AlphaFoldDB" id="K6ZU45"/>
<dbReference type="InterPro" id="IPR009056">
    <property type="entry name" value="Cyt_c-like_dom"/>
</dbReference>
<feature type="chain" id="PRO_5003898608" evidence="7">
    <location>
        <begin position="26"/>
        <end position="108"/>
    </location>
</feature>
<evidence type="ECO:0000313" key="10">
    <source>
        <dbReference type="Proteomes" id="UP000011864"/>
    </source>
</evidence>
<keyword evidence="3 6" id="KW-0479">Metal-binding</keyword>
<dbReference type="GO" id="GO:0046872">
    <property type="term" value="F:metal ion binding"/>
    <property type="evidence" value="ECO:0007669"/>
    <property type="project" value="UniProtKB-KW"/>
</dbReference>
<evidence type="ECO:0000256" key="7">
    <source>
        <dbReference type="SAM" id="SignalP"/>
    </source>
</evidence>
<keyword evidence="2 6" id="KW-0349">Heme</keyword>
<keyword evidence="4" id="KW-0249">Electron transport</keyword>
<dbReference type="Gene3D" id="1.10.760.10">
    <property type="entry name" value="Cytochrome c-like domain"/>
    <property type="match status" value="1"/>
</dbReference>
<evidence type="ECO:0000256" key="1">
    <source>
        <dbReference type="ARBA" id="ARBA00022448"/>
    </source>
</evidence>
<dbReference type="GO" id="GO:0020037">
    <property type="term" value="F:heme binding"/>
    <property type="evidence" value="ECO:0007669"/>
    <property type="project" value="InterPro"/>
</dbReference>
<reference evidence="9 10" key="1">
    <citation type="journal article" date="2013" name="Genome Announc.">
        <title>Complete Genome Sequence of Glaciecola psychrophila Strain 170T.</title>
        <authorList>
            <person name="Yin J."/>
            <person name="Chen J."/>
            <person name="Liu G."/>
            <person name="Yu Y."/>
            <person name="Song L."/>
            <person name="Wang X."/>
            <person name="Qu X."/>
        </authorList>
    </citation>
    <scope>NUCLEOTIDE SEQUENCE [LARGE SCALE GENOMIC DNA]</scope>
    <source>
        <strain evidence="9 10">170</strain>
    </source>
</reference>
<evidence type="ECO:0000259" key="8">
    <source>
        <dbReference type="PROSITE" id="PS51007"/>
    </source>
</evidence>
<dbReference type="GO" id="GO:0009055">
    <property type="term" value="F:electron transfer activity"/>
    <property type="evidence" value="ECO:0007669"/>
    <property type="project" value="InterPro"/>
</dbReference>
<dbReference type="KEGG" id="gps:C427_5141"/>
<evidence type="ECO:0000256" key="2">
    <source>
        <dbReference type="ARBA" id="ARBA00022617"/>
    </source>
</evidence>